<name>A0ABR2J282_9EUKA</name>
<proteinExistence type="predicted"/>
<dbReference type="Proteomes" id="UP001470230">
    <property type="component" value="Unassembled WGS sequence"/>
</dbReference>
<reference evidence="1 2" key="1">
    <citation type="submission" date="2024-04" db="EMBL/GenBank/DDBJ databases">
        <title>Tritrichomonas musculus Genome.</title>
        <authorList>
            <person name="Alves-Ferreira E."/>
            <person name="Grigg M."/>
            <person name="Lorenzi H."/>
            <person name="Galac M."/>
        </authorList>
    </citation>
    <scope>NUCLEOTIDE SEQUENCE [LARGE SCALE GENOMIC DNA]</scope>
    <source>
        <strain evidence="1 2">EAF2021</strain>
    </source>
</reference>
<accession>A0ABR2J282</accession>
<comment type="caution">
    <text evidence="1">The sequence shown here is derived from an EMBL/GenBank/DDBJ whole genome shotgun (WGS) entry which is preliminary data.</text>
</comment>
<sequence>MLIQHYLDYLANIQTAIFKFLDDDENSQHNFSHLIELLDNQRIRENPPEFRLFMHLLSKIANNRHRKTNFFNRIFQILDHFRTEITQTYSNYELFNLFKKSKQILLFFIKENMLIIDQQIYDKIKLIKYRNKFYLHYFYPEVKKFLDAQTLKKMKELKTIDEDNFEEKRNKGENESYVCELIRKDSLQKFVECLAIGNMTYDTKIKKSIFETNYFLANTETTLLEYAVSCGSIHISIYLLSKAKSFSNYFWFYLIHGNNAKILHLVESKNCFPTEKIFESCFIEAIKCHHVELFKYLSNTYLKNNVEFQNRLILNIFHFYNFGLIEKEFVGQSYLHLMCFCDYCSLVKLATETMDLDLNSKIIFKNNFFYEISIYFFGFIEFQNFIFLIKFVID</sequence>
<dbReference type="SUPFAM" id="SSF48403">
    <property type="entry name" value="Ankyrin repeat"/>
    <property type="match status" value="1"/>
</dbReference>
<evidence type="ECO:0000313" key="1">
    <source>
        <dbReference type="EMBL" id="KAK8871568.1"/>
    </source>
</evidence>
<dbReference type="EMBL" id="JAPFFF010000013">
    <property type="protein sequence ID" value="KAK8871568.1"/>
    <property type="molecule type" value="Genomic_DNA"/>
</dbReference>
<gene>
    <name evidence="1" type="ORF">M9Y10_007301</name>
</gene>
<evidence type="ECO:0000313" key="2">
    <source>
        <dbReference type="Proteomes" id="UP001470230"/>
    </source>
</evidence>
<organism evidence="1 2">
    <name type="scientific">Tritrichomonas musculus</name>
    <dbReference type="NCBI Taxonomy" id="1915356"/>
    <lineage>
        <taxon>Eukaryota</taxon>
        <taxon>Metamonada</taxon>
        <taxon>Parabasalia</taxon>
        <taxon>Tritrichomonadida</taxon>
        <taxon>Tritrichomonadidae</taxon>
        <taxon>Tritrichomonas</taxon>
    </lineage>
</organism>
<evidence type="ECO:0008006" key="3">
    <source>
        <dbReference type="Google" id="ProtNLM"/>
    </source>
</evidence>
<dbReference type="InterPro" id="IPR036770">
    <property type="entry name" value="Ankyrin_rpt-contain_sf"/>
</dbReference>
<keyword evidence="2" id="KW-1185">Reference proteome</keyword>
<protein>
    <recommendedName>
        <fullName evidence="3">DUF3447 domain-containing protein</fullName>
    </recommendedName>
</protein>